<dbReference type="Proteomes" id="UP000532194">
    <property type="component" value="Unassembled WGS sequence"/>
</dbReference>
<keyword evidence="9" id="KW-0812">Transmembrane</keyword>
<evidence type="ECO:0000256" key="5">
    <source>
        <dbReference type="ARBA" id="ARBA00022741"/>
    </source>
</evidence>
<evidence type="ECO:0000313" key="12">
    <source>
        <dbReference type="Proteomes" id="UP000532194"/>
    </source>
</evidence>
<keyword evidence="3" id="KW-0597">Phosphoprotein</keyword>
<dbReference type="GO" id="GO:0000155">
    <property type="term" value="F:phosphorelay sensor kinase activity"/>
    <property type="evidence" value="ECO:0007669"/>
    <property type="project" value="InterPro"/>
</dbReference>
<keyword evidence="12" id="KW-1185">Reference proteome</keyword>
<dbReference type="InterPro" id="IPR050482">
    <property type="entry name" value="Sensor_HK_TwoCompSys"/>
</dbReference>
<feature type="transmembrane region" description="Helical" evidence="9">
    <location>
        <begin position="22"/>
        <end position="43"/>
    </location>
</feature>
<evidence type="ECO:0000256" key="3">
    <source>
        <dbReference type="ARBA" id="ARBA00022553"/>
    </source>
</evidence>
<gene>
    <name evidence="11" type="ORF">G1C95_0220</name>
</gene>
<feature type="transmembrane region" description="Helical" evidence="9">
    <location>
        <begin position="50"/>
        <end position="71"/>
    </location>
</feature>
<dbReference type="GO" id="GO:0046983">
    <property type="term" value="F:protein dimerization activity"/>
    <property type="evidence" value="ECO:0007669"/>
    <property type="project" value="InterPro"/>
</dbReference>
<evidence type="ECO:0000259" key="10">
    <source>
        <dbReference type="Pfam" id="PF07730"/>
    </source>
</evidence>
<feature type="transmembrane region" description="Helical" evidence="9">
    <location>
        <begin position="149"/>
        <end position="169"/>
    </location>
</feature>
<feature type="domain" description="Signal transduction histidine kinase subgroup 3 dimerisation and phosphoacceptor" evidence="10">
    <location>
        <begin position="188"/>
        <end position="253"/>
    </location>
</feature>
<name>A0A7Y0EMM7_9BIFI</name>
<evidence type="ECO:0000256" key="8">
    <source>
        <dbReference type="ARBA" id="ARBA00023012"/>
    </source>
</evidence>
<dbReference type="SUPFAM" id="SSF55874">
    <property type="entry name" value="ATPase domain of HSP90 chaperone/DNA topoisomerase II/histidine kinase"/>
    <property type="match status" value="1"/>
</dbReference>
<evidence type="ECO:0000313" key="11">
    <source>
        <dbReference type="EMBL" id="NMM93035.1"/>
    </source>
</evidence>
<comment type="catalytic activity">
    <reaction evidence="1">
        <text>ATP + protein L-histidine = ADP + protein N-phospho-L-histidine.</text>
        <dbReference type="EC" id="2.7.13.3"/>
    </reaction>
</comment>
<reference evidence="11 12" key="1">
    <citation type="submission" date="2020-02" db="EMBL/GenBank/DDBJ databases">
        <title>Characterization of phylogenetic diversity of novel bifidobacterial species isolated in Czech ZOOs.</title>
        <authorList>
            <person name="Lugli G.A."/>
            <person name="Vera N.B."/>
            <person name="Ventura M."/>
        </authorList>
    </citation>
    <scope>NUCLEOTIDE SEQUENCE [LARGE SCALE GENOMIC DNA]</scope>
    <source>
        <strain evidence="11 12">DSM 109957</strain>
    </source>
</reference>
<evidence type="ECO:0000256" key="1">
    <source>
        <dbReference type="ARBA" id="ARBA00000085"/>
    </source>
</evidence>
<evidence type="ECO:0000256" key="2">
    <source>
        <dbReference type="ARBA" id="ARBA00012438"/>
    </source>
</evidence>
<keyword evidence="6" id="KW-0418">Kinase</keyword>
<dbReference type="Pfam" id="PF07730">
    <property type="entry name" value="HisKA_3"/>
    <property type="match status" value="1"/>
</dbReference>
<dbReference type="EC" id="2.7.13.3" evidence="2"/>
<protein>
    <recommendedName>
        <fullName evidence="2">histidine kinase</fullName>
        <ecNumber evidence="2">2.7.13.3</ecNumber>
    </recommendedName>
</protein>
<dbReference type="GO" id="GO:0016020">
    <property type="term" value="C:membrane"/>
    <property type="evidence" value="ECO:0007669"/>
    <property type="project" value="InterPro"/>
</dbReference>
<dbReference type="Gene3D" id="3.30.565.10">
    <property type="entry name" value="Histidine kinase-like ATPase, C-terminal domain"/>
    <property type="match status" value="1"/>
</dbReference>
<dbReference type="PANTHER" id="PTHR24421">
    <property type="entry name" value="NITRATE/NITRITE SENSOR PROTEIN NARX-RELATED"/>
    <property type="match status" value="1"/>
</dbReference>
<comment type="caution">
    <text evidence="11">The sequence shown here is derived from an EMBL/GenBank/DDBJ whole genome shotgun (WGS) entry which is preliminary data.</text>
</comment>
<dbReference type="AlphaFoldDB" id="A0A7Y0EMM7"/>
<dbReference type="EMBL" id="JAAIII010000001">
    <property type="protein sequence ID" value="NMM93035.1"/>
    <property type="molecule type" value="Genomic_DNA"/>
</dbReference>
<keyword evidence="7" id="KW-0067">ATP-binding</keyword>
<keyword evidence="4" id="KW-0808">Transferase</keyword>
<keyword evidence="8" id="KW-0902">Two-component regulatory system</keyword>
<evidence type="ECO:0000256" key="4">
    <source>
        <dbReference type="ARBA" id="ARBA00022679"/>
    </source>
</evidence>
<proteinExistence type="predicted"/>
<keyword evidence="9" id="KW-1133">Transmembrane helix</keyword>
<dbReference type="InterPro" id="IPR011712">
    <property type="entry name" value="Sig_transdc_His_kin_sub3_dim/P"/>
</dbReference>
<evidence type="ECO:0000256" key="7">
    <source>
        <dbReference type="ARBA" id="ARBA00022840"/>
    </source>
</evidence>
<evidence type="ECO:0000256" key="9">
    <source>
        <dbReference type="SAM" id="Phobius"/>
    </source>
</evidence>
<dbReference type="GO" id="GO:0005524">
    <property type="term" value="F:ATP binding"/>
    <property type="evidence" value="ECO:0007669"/>
    <property type="project" value="UniProtKB-KW"/>
</dbReference>
<sequence>MCIPTLPITHHNRAIAHCRPSAAILACAALITIADVVGTIALMRGEWSAVFGPAPALLTILTIVTTIAMAWSPRNGAIAIACIWTIAACLPPTAFCVSPMLIINLLFACAVLSASDALLAMAAITIGSLAMACFGTLSGNLHLDTYFGWAMLAIALTGLDLILLIVAITQHRIRTERARMRETEQHHRMCIVTELHDEVATRLSNLTLRLEHDIEVSGNISAEAARTEYGNIRQEVNETLAYTRRIVSLLRDSNAQQSGNGNVSESNRLWLERVRQTMTQQSDRLASLGLTGTILIEDATAHELPTSVADLAVGLINELCANIGKYADRDHGYIVSVQDKPDAIVISTCNTPRFTANAVCSDGKSTGLGLSYYATALERLGGRLDINSGGGQWSVVARIPVSYSNGYR</sequence>
<evidence type="ECO:0000256" key="6">
    <source>
        <dbReference type="ARBA" id="ARBA00022777"/>
    </source>
</evidence>
<dbReference type="InterPro" id="IPR036890">
    <property type="entry name" value="HATPase_C_sf"/>
</dbReference>
<dbReference type="PANTHER" id="PTHR24421:SF10">
    <property type="entry name" value="NITRATE_NITRITE SENSOR PROTEIN NARQ"/>
    <property type="match status" value="1"/>
</dbReference>
<accession>A0A7Y0EMM7</accession>
<keyword evidence="5" id="KW-0547">Nucleotide-binding</keyword>
<organism evidence="11 12">
    <name type="scientific">Bifidobacterium oedipodis</name>
    <dbReference type="NCBI Taxonomy" id="2675322"/>
    <lineage>
        <taxon>Bacteria</taxon>
        <taxon>Bacillati</taxon>
        <taxon>Actinomycetota</taxon>
        <taxon>Actinomycetes</taxon>
        <taxon>Bifidobacteriales</taxon>
        <taxon>Bifidobacteriaceae</taxon>
        <taxon>Bifidobacterium</taxon>
    </lineage>
</organism>
<feature type="transmembrane region" description="Helical" evidence="9">
    <location>
        <begin position="77"/>
        <end position="106"/>
    </location>
</feature>
<keyword evidence="9" id="KW-0472">Membrane</keyword>